<keyword evidence="1" id="KW-0812">Transmembrane</keyword>
<dbReference type="SMART" id="SM01080">
    <property type="entry name" value="CHASE2"/>
    <property type="match status" value="1"/>
</dbReference>
<gene>
    <name evidence="3" type="ORF">D7X12_09905</name>
</gene>
<dbReference type="PANTHER" id="PTHR43081">
    <property type="entry name" value="ADENYLATE CYCLASE, TERMINAL-DIFFERENTIATION SPECIFIC-RELATED"/>
    <property type="match status" value="1"/>
</dbReference>
<feature type="domain" description="Guanylate cyclase" evidence="2">
    <location>
        <begin position="608"/>
        <end position="740"/>
    </location>
</feature>
<keyword evidence="4" id="KW-1185">Reference proteome</keyword>
<evidence type="ECO:0000259" key="2">
    <source>
        <dbReference type="PROSITE" id="PS50125"/>
    </source>
</evidence>
<dbReference type="GO" id="GO:0035556">
    <property type="term" value="P:intracellular signal transduction"/>
    <property type="evidence" value="ECO:0007669"/>
    <property type="project" value="InterPro"/>
</dbReference>
<dbReference type="GO" id="GO:0004016">
    <property type="term" value="F:adenylate cyclase activity"/>
    <property type="evidence" value="ECO:0007669"/>
    <property type="project" value="UniProtKB-ARBA"/>
</dbReference>
<dbReference type="Pfam" id="PF05226">
    <property type="entry name" value="CHASE2"/>
    <property type="match status" value="1"/>
</dbReference>
<dbReference type="Proteomes" id="UP000273405">
    <property type="component" value="Unassembled WGS sequence"/>
</dbReference>
<evidence type="ECO:0000313" key="3">
    <source>
        <dbReference type="EMBL" id="RKH44649.1"/>
    </source>
</evidence>
<dbReference type="InterPro" id="IPR007890">
    <property type="entry name" value="CHASE2"/>
</dbReference>
<reference evidence="4" key="1">
    <citation type="submission" date="2018-09" db="EMBL/GenBank/DDBJ databases">
        <authorList>
            <person name="Livingstone P.G."/>
            <person name="Whitworth D.E."/>
        </authorList>
    </citation>
    <scope>NUCLEOTIDE SEQUENCE [LARGE SCALE GENOMIC DNA]</scope>
    <source>
        <strain evidence="4">CA040B</strain>
    </source>
</reference>
<accession>A0A3A8NMC4</accession>
<dbReference type="CDD" id="cd07302">
    <property type="entry name" value="CHD"/>
    <property type="match status" value="1"/>
</dbReference>
<dbReference type="EMBL" id="RAWG01000046">
    <property type="protein sequence ID" value="RKH44649.1"/>
    <property type="molecule type" value="Genomic_DNA"/>
</dbReference>
<dbReference type="Gene3D" id="3.30.70.1230">
    <property type="entry name" value="Nucleotide cyclase"/>
    <property type="match status" value="1"/>
</dbReference>
<dbReference type="GO" id="GO:0006171">
    <property type="term" value="P:cAMP biosynthetic process"/>
    <property type="evidence" value="ECO:0007669"/>
    <property type="project" value="TreeGrafter"/>
</dbReference>
<dbReference type="PROSITE" id="PS50125">
    <property type="entry name" value="GUANYLATE_CYCLASE_2"/>
    <property type="match status" value="1"/>
</dbReference>
<feature type="transmembrane region" description="Helical" evidence="1">
    <location>
        <begin position="518"/>
        <end position="539"/>
    </location>
</feature>
<dbReference type="InterPro" id="IPR029787">
    <property type="entry name" value="Nucleotide_cyclase"/>
</dbReference>
<organism evidence="3 4">
    <name type="scientific">Corallococcus sicarius</name>
    <dbReference type="NCBI Taxonomy" id="2316726"/>
    <lineage>
        <taxon>Bacteria</taxon>
        <taxon>Pseudomonadati</taxon>
        <taxon>Myxococcota</taxon>
        <taxon>Myxococcia</taxon>
        <taxon>Myxococcales</taxon>
        <taxon>Cystobacterineae</taxon>
        <taxon>Myxococcaceae</taxon>
        <taxon>Corallococcus</taxon>
    </lineage>
</organism>
<protein>
    <submittedName>
        <fullName evidence="3">Adenylate/guanylate cyclase domain-containing protein</fullName>
    </submittedName>
</protein>
<evidence type="ECO:0000256" key="1">
    <source>
        <dbReference type="SAM" id="Phobius"/>
    </source>
</evidence>
<dbReference type="SMART" id="SM00044">
    <property type="entry name" value="CYCc"/>
    <property type="match status" value="1"/>
</dbReference>
<proteinExistence type="predicted"/>
<sequence>MQRLRIHSAGRRFIQRLGFSLVQAALFGCLLGLLVSQRVSRPVRPDDTPGPSLSPSGVVDMLSGWLDGGERVFYDWRIRQLGERSERSDRVVLVSIDDDTLAEAQQGPRADIAAYPWPRQVMGGMVHRLVEEGASVVMLDFAYPELSPRACVTPARTGRGALSQDDDALRALLDQDPDQSVLAFRWGAEGTRTLPPTGRLWPYRVRLGSYPGPTEARVRAQSVLALQRPAFLIPAGQGLEVWAGVADEGEGRSLGEQLGTLSASIQERRAADDAFRVAPVDLFLSLASVQVTGLDPEKLQEVRQLQHPVTPLLGTSSGYGATTLPADPDGVVRGVPHLVAYSPHGRERHVLPSLPLAAAMRLAGTQKLRYADGRLHIGDKYSVPMDASGYSLLRWEAPSATRGARGPLARSIRAWNVLLNLFDTQAERPARFDHDLDGRAVILTNTSSYAPERRVTPIGPGIANGAILGQALANILSSDGITRVAPRMDMLATMGLAFIGAFLALSFSWLLRSVSGAVLFVGVALAAGAGYVAAAGWLFVNERQWIAVAGPLWSMGLAFLVTTIYAFRTEQDVRDFVHSALGRYVSPEVARLVARDVSLMRPERRKMSVYLCDIEGFTRLAETLPPEQLVPLLNTFLTEMTAVVRATAGQVDTYIGDSVLAFWGAPVRTDRHAHLACEAALKLQAVLAQKQPVWEKQFGHRLSVRAGIDTGDLLVGDMGSELKSHYTVMGDAVGMAGRLEGANKQYGTQVLVGETTAQLASDAYVFREVDRVLVRDQPNPVRIHELLGRRGEFSGEKQAGMALYEKALTAYYARDFLVAQELFRRCGVEHGDPVARVYVQRCQGHIQTPPPADWDGVIRWRRRASDRG</sequence>
<feature type="transmembrane region" description="Helical" evidence="1">
    <location>
        <begin position="490"/>
        <end position="511"/>
    </location>
</feature>
<keyword evidence="1" id="KW-1133">Transmembrane helix</keyword>
<dbReference type="RefSeq" id="WP_120625021.1">
    <property type="nucleotide sequence ID" value="NZ_RAWG01000046.1"/>
</dbReference>
<dbReference type="PROSITE" id="PS51257">
    <property type="entry name" value="PROKAR_LIPOPROTEIN"/>
    <property type="match status" value="1"/>
</dbReference>
<dbReference type="SUPFAM" id="SSF55073">
    <property type="entry name" value="Nucleotide cyclase"/>
    <property type="match status" value="1"/>
</dbReference>
<feature type="transmembrane region" description="Helical" evidence="1">
    <location>
        <begin position="545"/>
        <end position="567"/>
    </location>
</feature>
<keyword evidence="1" id="KW-0472">Membrane</keyword>
<dbReference type="AlphaFoldDB" id="A0A3A8NMC4"/>
<dbReference type="OrthoDB" id="9806735at2"/>
<dbReference type="PANTHER" id="PTHR43081:SF1">
    <property type="entry name" value="ADENYLATE CYCLASE, TERMINAL-DIFFERENTIATION SPECIFIC"/>
    <property type="match status" value="1"/>
</dbReference>
<dbReference type="InterPro" id="IPR001054">
    <property type="entry name" value="A/G_cyclase"/>
</dbReference>
<dbReference type="Pfam" id="PF00211">
    <property type="entry name" value="Guanylate_cyc"/>
    <property type="match status" value="1"/>
</dbReference>
<evidence type="ECO:0000313" key="4">
    <source>
        <dbReference type="Proteomes" id="UP000273405"/>
    </source>
</evidence>
<dbReference type="InterPro" id="IPR050697">
    <property type="entry name" value="Adenylyl/Guanylyl_Cyclase_3/4"/>
</dbReference>
<name>A0A3A8NMC4_9BACT</name>
<comment type="caution">
    <text evidence="3">The sequence shown here is derived from an EMBL/GenBank/DDBJ whole genome shotgun (WGS) entry which is preliminary data.</text>
</comment>